<keyword evidence="2" id="KW-1185">Reference proteome</keyword>
<dbReference type="OrthoDB" id="70008at2157"/>
<protein>
    <recommendedName>
        <fullName evidence="3">B box-type domain-containing protein</fullName>
    </recommendedName>
</protein>
<evidence type="ECO:0000313" key="2">
    <source>
        <dbReference type="Proteomes" id="UP000248044"/>
    </source>
</evidence>
<dbReference type="Proteomes" id="UP000248044">
    <property type="component" value="Chromosome"/>
</dbReference>
<gene>
    <name evidence="1" type="ORF">DFR85_10600</name>
</gene>
<evidence type="ECO:0000313" key="1">
    <source>
        <dbReference type="EMBL" id="AWR94978.1"/>
    </source>
</evidence>
<dbReference type="KEGG" id="abri:DFR85_10600"/>
<accession>A0A2U9IG07</accession>
<reference evidence="1 2" key="1">
    <citation type="submission" date="2018-05" db="EMBL/GenBank/DDBJ databases">
        <title>Complete Genome Sequences of Extremely Thermoacidophilic, Metal-Mobilizing Type-Strain Members of the Archaeal Family Sulfolobaceae: Acidianus brierleyi DSM-1651T, Acidianus sulfidivorans DSM-18786T, Metallosphaera hakonensis DSM-7519T, and Metallosphaera prunae DSM-10039T.</title>
        <authorList>
            <person name="Counts J.A."/>
            <person name="Kelly R.M."/>
        </authorList>
    </citation>
    <scope>NUCLEOTIDE SEQUENCE [LARGE SCALE GENOMIC DNA]</scope>
    <source>
        <strain evidence="1 2">DSM 1651</strain>
    </source>
</reference>
<name>A0A2U9IG07_9CREN</name>
<evidence type="ECO:0008006" key="3">
    <source>
        <dbReference type="Google" id="ProtNLM"/>
    </source>
</evidence>
<sequence length="98" mass="11090">MKKHTDGLKTSLCEICEEKEANYVCRLCKRKVCENDFNKEKGICKVCEMSICEICNENLSIGYCEICGRLICEKCTAYSNGTSRICVECISKINKGKN</sequence>
<dbReference type="RefSeq" id="WP_110270859.1">
    <property type="nucleotide sequence ID" value="NZ_CP029289.2"/>
</dbReference>
<dbReference type="AlphaFoldDB" id="A0A2U9IG07"/>
<dbReference type="EMBL" id="CP029289">
    <property type="protein sequence ID" value="AWR94978.1"/>
    <property type="molecule type" value="Genomic_DNA"/>
</dbReference>
<organism evidence="1 2">
    <name type="scientific">Acidianus brierleyi</name>
    <dbReference type="NCBI Taxonomy" id="41673"/>
    <lineage>
        <taxon>Archaea</taxon>
        <taxon>Thermoproteota</taxon>
        <taxon>Thermoprotei</taxon>
        <taxon>Sulfolobales</taxon>
        <taxon>Sulfolobaceae</taxon>
        <taxon>Acidianus</taxon>
    </lineage>
</organism>
<proteinExistence type="predicted"/>
<dbReference type="GeneID" id="36832610"/>